<dbReference type="Proteomes" id="UP000290288">
    <property type="component" value="Unassembled WGS sequence"/>
</dbReference>
<dbReference type="OrthoDB" id="3145912at2759"/>
<proteinExistence type="predicted"/>
<protein>
    <submittedName>
        <fullName evidence="1">Uncharacterized protein</fullName>
    </submittedName>
</protein>
<dbReference type="EMBL" id="SDEE01000550">
    <property type="protein sequence ID" value="RXW15466.1"/>
    <property type="molecule type" value="Genomic_DNA"/>
</dbReference>
<evidence type="ECO:0000313" key="1">
    <source>
        <dbReference type="EMBL" id="RXW15466.1"/>
    </source>
</evidence>
<reference evidence="1 2" key="1">
    <citation type="submission" date="2019-01" db="EMBL/GenBank/DDBJ databases">
        <title>Draft genome sequence of Psathyrella aberdarensis IHI B618.</title>
        <authorList>
            <person name="Buettner E."/>
            <person name="Kellner H."/>
        </authorList>
    </citation>
    <scope>NUCLEOTIDE SEQUENCE [LARGE SCALE GENOMIC DNA]</scope>
    <source>
        <strain evidence="1 2">IHI B618</strain>
    </source>
</reference>
<keyword evidence="2" id="KW-1185">Reference proteome</keyword>
<accession>A0A4Q2D9Y2</accession>
<name>A0A4Q2D9Y2_9AGAR</name>
<sequence>MTDPKTSKTPEFLVQHVKFVSVATRDPEAKLIEILKACRGVRVLANWVFYLDSRAMRELFSSSDLSPTRLCVSAEATEDVFFQVSQGPEPCLMDLSLPIFQNLTHLELICASEDGWKYWDGLSLLSNLTHLSVDHGYFHSQAYIEVARKILFQCPASLRVFVFWVPSRSLIRGGWKEVYAINKGNVDPRAVVASTGGFIKDDPFGHPEYALCRSHPDTERDWKGKTTGKDFWELAEEIIERRRKWLQEVRQAFAPLLLSMED</sequence>
<dbReference type="AlphaFoldDB" id="A0A4Q2D9Y2"/>
<gene>
    <name evidence="1" type="ORF">EST38_g10387</name>
</gene>
<evidence type="ECO:0000313" key="2">
    <source>
        <dbReference type="Proteomes" id="UP000290288"/>
    </source>
</evidence>
<comment type="caution">
    <text evidence="1">The sequence shown here is derived from an EMBL/GenBank/DDBJ whole genome shotgun (WGS) entry which is preliminary data.</text>
</comment>
<organism evidence="1 2">
    <name type="scientific">Candolleomyces aberdarensis</name>
    <dbReference type="NCBI Taxonomy" id="2316362"/>
    <lineage>
        <taxon>Eukaryota</taxon>
        <taxon>Fungi</taxon>
        <taxon>Dikarya</taxon>
        <taxon>Basidiomycota</taxon>
        <taxon>Agaricomycotina</taxon>
        <taxon>Agaricomycetes</taxon>
        <taxon>Agaricomycetidae</taxon>
        <taxon>Agaricales</taxon>
        <taxon>Agaricineae</taxon>
        <taxon>Psathyrellaceae</taxon>
        <taxon>Candolleomyces</taxon>
    </lineage>
</organism>